<dbReference type="GO" id="GO:0004185">
    <property type="term" value="F:serine-type carboxypeptidase activity"/>
    <property type="evidence" value="ECO:0007669"/>
    <property type="project" value="InterPro"/>
</dbReference>
<evidence type="ECO:0000313" key="10">
    <source>
        <dbReference type="Proteomes" id="UP000777438"/>
    </source>
</evidence>
<feature type="signal peptide" evidence="8">
    <location>
        <begin position="1"/>
        <end position="18"/>
    </location>
</feature>
<sequence length="661" mass="71977">MKPSLLFASLALAAGATAQSFVPPPKNVDVVLSGRFPGASISYKQVKNLCETTEGVKSYSGYVSLPKDFIPDATGWAEGVSGNYFFWYFEARHDPKNAPTSIYLGGGPGYTTFDGSSVFPCYVNPDSNSTTLNEHSWNNNVNMLYIDQPFSVGFSYTTLLNGTFDILSGNFTPVASEAELPELSLTTVQATLQEPDTTILANTTKTAARTFWRFAQVWFNEFPEIITKNDEISIWAVSYGGMYAPIFTSYFIDQNELIKDGKHELTNATTLNMATVGLVNAFVDASSMALGFPDWARNNTYGLPAYSEEVYNEILTVATAPEEGCLALVDQCRAAVAKGDPDSKGTNKAANKACVAALELYFGTLVSSYEKYSPYGPFDITYNRNASFPTEYETALFNQPWVQAELGVPLNYTRDNGDIEATFFGLTGDAMRYDLSYLARLLDSGVNVAMVYGDRDFRCNWFSGENASLNIPFRSAEEFATAGYESIITNSSYEGGFVRQRGNLSFSRVFQAGHSAGSYQPETMSVIFERAMFGLDVATGKTELVEAPDYRSKGDSGIRDVKNKLPEPIENICYVLQPLGTCNDDQMEALADGTAETENWVVVKPAGTKGERLNGDGGYDEGKDSQDGSKEDSGEKSAGGTKLTASLIAGLLPIMALATSW</sequence>
<keyword evidence="4 8" id="KW-0732">Signal</keyword>
<keyword evidence="10" id="KW-1185">Reference proteome</keyword>
<evidence type="ECO:0000313" key="9">
    <source>
        <dbReference type="EMBL" id="KAH6884253.1"/>
    </source>
</evidence>
<evidence type="ECO:0000256" key="2">
    <source>
        <dbReference type="ARBA" id="ARBA00022645"/>
    </source>
</evidence>
<dbReference type="Pfam" id="PF00450">
    <property type="entry name" value="Peptidase_S10"/>
    <property type="match status" value="1"/>
</dbReference>
<feature type="region of interest" description="Disordered" evidence="7">
    <location>
        <begin position="603"/>
        <end position="640"/>
    </location>
</feature>
<dbReference type="GO" id="GO:0000324">
    <property type="term" value="C:fungal-type vacuole"/>
    <property type="evidence" value="ECO:0007669"/>
    <property type="project" value="TreeGrafter"/>
</dbReference>
<keyword evidence="3" id="KW-0645">Protease</keyword>
<keyword evidence="5 9" id="KW-0378">Hydrolase</keyword>
<keyword evidence="2" id="KW-0121">Carboxypeptidase</keyword>
<dbReference type="EMBL" id="JAGPYM010000021">
    <property type="protein sequence ID" value="KAH6884253.1"/>
    <property type="molecule type" value="Genomic_DNA"/>
</dbReference>
<evidence type="ECO:0000256" key="3">
    <source>
        <dbReference type="ARBA" id="ARBA00022670"/>
    </source>
</evidence>
<reference evidence="9 10" key="1">
    <citation type="journal article" date="2021" name="Nat. Commun.">
        <title>Genetic determinants of endophytism in the Arabidopsis root mycobiome.</title>
        <authorList>
            <person name="Mesny F."/>
            <person name="Miyauchi S."/>
            <person name="Thiergart T."/>
            <person name="Pickel B."/>
            <person name="Atanasova L."/>
            <person name="Karlsson M."/>
            <person name="Huettel B."/>
            <person name="Barry K.W."/>
            <person name="Haridas S."/>
            <person name="Chen C."/>
            <person name="Bauer D."/>
            <person name="Andreopoulos W."/>
            <person name="Pangilinan J."/>
            <person name="LaButti K."/>
            <person name="Riley R."/>
            <person name="Lipzen A."/>
            <person name="Clum A."/>
            <person name="Drula E."/>
            <person name="Henrissat B."/>
            <person name="Kohler A."/>
            <person name="Grigoriev I.V."/>
            <person name="Martin F.M."/>
            <person name="Hacquard S."/>
        </authorList>
    </citation>
    <scope>NUCLEOTIDE SEQUENCE [LARGE SCALE GENOMIC DNA]</scope>
    <source>
        <strain evidence="9 10">MPI-CAGE-CH-0241</strain>
    </source>
</reference>
<gene>
    <name evidence="9" type="ORF">B0T10DRAFT_609046</name>
</gene>
<dbReference type="PRINTS" id="PR00724">
    <property type="entry name" value="CRBOXYPTASEC"/>
</dbReference>
<comment type="similarity">
    <text evidence="1">Belongs to the peptidase S10 family.</text>
</comment>
<dbReference type="Proteomes" id="UP000777438">
    <property type="component" value="Unassembled WGS sequence"/>
</dbReference>
<dbReference type="SUPFAM" id="SSF53474">
    <property type="entry name" value="alpha/beta-Hydrolases"/>
    <property type="match status" value="1"/>
</dbReference>
<name>A0A9P8VYH1_9HYPO</name>
<dbReference type="PANTHER" id="PTHR11802">
    <property type="entry name" value="SERINE PROTEASE FAMILY S10 SERINE CARBOXYPEPTIDASE"/>
    <property type="match status" value="1"/>
</dbReference>
<accession>A0A9P8VYH1</accession>
<proteinExistence type="inferred from homology"/>
<evidence type="ECO:0000256" key="7">
    <source>
        <dbReference type="SAM" id="MobiDB-lite"/>
    </source>
</evidence>
<organism evidence="9 10">
    <name type="scientific">Thelonectria olida</name>
    <dbReference type="NCBI Taxonomy" id="1576542"/>
    <lineage>
        <taxon>Eukaryota</taxon>
        <taxon>Fungi</taxon>
        <taxon>Dikarya</taxon>
        <taxon>Ascomycota</taxon>
        <taxon>Pezizomycotina</taxon>
        <taxon>Sordariomycetes</taxon>
        <taxon>Hypocreomycetidae</taxon>
        <taxon>Hypocreales</taxon>
        <taxon>Nectriaceae</taxon>
        <taxon>Thelonectria</taxon>
    </lineage>
</organism>
<evidence type="ECO:0000256" key="1">
    <source>
        <dbReference type="ARBA" id="ARBA00009431"/>
    </source>
</evidence>
<feature type="compositionally biased region" description="Basic and acidic residues" evidence="7">
    <location>
        <begin position="609"/>
        <end position="635"/>
    </location>
</feature>
<dbReference type="PANTHER" id="PTHR11802:SF189">
    <property type="entry name" value="CARBOXYPEPTIDASE"/>
    <property type="match status" value="1"/>
</dbReference>
<feature type="chain" id="PRO_5040473534" evidence="8">
    <location>
        <begin position="19"/>
        <end position="661"/>
    </location>
</feature>
<evidence type="ECO:0000256" key="5">
    <source>
        <dbReference type="ARBA" id="ARBA00022801"/>
    </source>
</evidence>
<evidence type="ECO:0000256" key="8">
    <source>
        <dbReference type="SAM" id="SignalP"/>
    </source>
</evidence>
<dbReference type="InterPro" id="IPR029058">
    <property type="entry name" value="AB_hydrolase_fold"/>
</dbReference>
<dbReference type="AlphaFoldDB" id="A0A9P8VYH1"/>
<keyword evidence="6" id="KW-0325">Glycoprotein</keyword>
<dbReference type="InterPro" id="IPR001563">
    <property type="entry name" value="Peptidase_S10"/>
</dbReference>
<dbReference type="OrthoDB" id="443318at2759"/>
<evidence type="ECO:0000256" key="6">
    <source>
        <dbReference type="ARBA" id="ARBA00023180"/>
    </source>
</evidence>
<protein>
    <submittedName>
        <fullName evidence="9">Alpha/Beta hydrolase protein</fullName>
    </submittedName>
</protein>
<dbReference type="GO" id="GO:0006508">
    <property type="term" value="P:proteolysis"/>
    <property type="evidence" value="ECO:0007669"/>
    <property type="project" value="UniProtKB-KW"/>
</dbReference>
<comment type="caution">
    <text evidence="9">The sequence shown here is derived from an EMBL/GenBank/DDBJ whole genome shotgun (WGS) entry which is preliminary data.</text>
</comment>
<evidence type="ECO:0000256" key="4">
    <source>
        <dbReference type="ARBA" id="ARBA00022729"/>
    </source>
</evidence>
<dbReference type="Gene3D" id="3.40.50.1820">
    <property type="entry name" value="alpha/beta hydrolase"/>
    <property type="match status" value="1"/>
</dbReference>